<evidence type="ECO:0000256" key="1">
    <source>
        <dbReference type="SAM" id="MobiDB-lite"/>
    </source>
</evidence>
<protein>
    <submittedName>
        <fullName evidence="2">Uncharacterized protein</fullName>
    </submittedName>
</protein>
<reference evidence="2" key="1">
    <citation type="submission" date="2020-09" db="EMBL/GenBank/DDBJ databases">
        <title>Genome-Enabled Discovery of Anthraquinone Biosynthesis in Senna tora.</title>
        <authorList>
            <person name="Kang S.-H."/>
            <person name="Pandey R.P."/>
            <person name="Lee C.-M."/>
            <person name="Sim J.-S."/>
            <person name="Jeong J.-T."/>
            <person name="Choi B.-S."/>
            <person name="Jung M."/>
            <person name="Ginzburg D."/>
            <person name="Zhao K."/>
            <person name="Won S.Y."/>
            <person name="Oh T.-J."/>
            <person name="Yu Y."/>
            <person name="Kim N.-H."/>
            <person name="Lee O.R."/>
            <person name="Lee T.-H."/>
            <person name="Bashyal P."/>
            <person name="Kim T.-S."/>
            <person name="Lee W.-H."/>
            <person name="Kawkins C."/>
            <person name="Kim C.-K."/>
            <person name="Kim J.S."/>
            <person name="Ahn B.O."/>
            <person name="Rhee S.Y."/>
            <person name="Sohng J.K."/>
        </authorList>
    </citation>
    <scope>NUCLEOTIDE SEQUENCE</scope>
    <source>
        <tissue evidence="2">Leaf</tissue>
    </source>
</reference>
<comment type="caution">
    <text evidence="2">The sequence shown here is derived from an EMBL/GenBank/DDBJ whole genome shotgun (WGS) entry which is preliminary data.</text>
</comment>
<gene>
    <name evidence="2" type="ORF">G2W53_040112</name>
</gene>
<evidence type="ECO:0000313" key="2">
    <source>
        <dbReference type="EMBL" id="KAF7807951.1"/>
    </source>
</evidence>
<name>A0A834W6S7_9FABA</name>
<keyword evidence="3" id="KW-1185">Reference proteome</keyword>
<dbReference type="OrthoDB" id="911847at2759"/>
<sequence length="91" mass="10145">MEDNRKRSRGLLKGKLIPFYRAPKPLISMQYGSGKTKAVQSSAALRTAEEAQSQTELKSARNCKHERRTSDSVRMKIDFGGDGFGSKLARL</sequence>
<dbReference type="EMBL" id="JAAIUW010000012">
    <property type="protein sequence ID" value="KAF7807951.1"/>
    <property type="molecule type" value="Genomic_DNA"/>
</dbReference>
<accession>A0A834W6S7</accession>
<evidence type="ECO:0000313" key="3">
    <source>
        <dbReference type="Proteomes" id="UP000634136"/>
    </source>
</evidence>
<proteinExistence type="predicted"/>
<dbReference type="Proteomes" id="UP000634136">
    <property type="component" value="Unassembled WGS sequence"/>
</dbReference>
<dbReference type="AlphaFoldDB" id="A0A834W6S7"/>
<organism evidence="2 3">
    <name type="scientific">Senna tora</name>
    <dbReference type="NCBI Taxonomy" id="362788"/>
    <lineage>
        <taxon>Eukaryota</taxon>
        <taxon>Viridiplantae</taxon>
        <taxon>Streptophyta</taxon>
        <taxon>Embryophyta</taxon>
        <taxon>Tracheophyta</taxon>
        <taxon>Spermatophyta</taxon>
        <taxon>Magnoliopsida</taxon>
        <taxon>eudicotyledons</taxon>
        <taxon>Gunneridae</taxon>
        <taxon>Pentapetalae</taxon>
        <taxon>rosids</taxon>
        <taxon>fabids</taxon>
        <taxon>Fabales</taxon>
        <taxon>Fabaceae</taxon>
        <taxon>Caesalpinioideae</taxon>
        <taxon>Cassia clade</taxon>
        <taxon>Senna</taxon>
    </lineage>
</organism>
<feature type="compositionally biased region" description="Polar residues" evidence="1">
    <location>
        <begin position="43"/>
        <end position="57"/>
    </location>
</feature>
<feature type="region of interest" description="Disordered" evidence="1">
    <location>
        <begin position="43"/>
        <end position="76"/>
    </location>
</feature>